<dbReference type="Pfam" id="PF04542">
    <property type="entry name" value="Sigma70_r2"/>
    <property type="match status" value="1"/>
</dbReference>
<feature type="domain" description="RNA polymerase sigma-70 region 2" evidence="5">
    <location>
        <begin position="23"/>
        <end position="89"/>
    </location>
</feature>
<organism evidence="7 8">
    <name type="scientific">Roseinatronobacter ekhonensis</name>
    <dbReference type="NCBI Taxonomy" id="254356"/>
    <lineage>
        <taxon>Bacteria</taxon>
        <taxon>Pseudomonadati</taxon>
        <taxon>Pseudomonadota</taxon>
        <taxon>Alphaproteobacteria</taxon>
        <taxon>Rhodobacterales</taxon>
        <taxon>Paracoccaceae</taxon>
        <taxon>Roseinatronobacter</taxon>
    </lineage>
</organism>
<dbReference type="InterPro" id="IPR036388">
    <property type="entry name" value="WH-like_DNA-bd_sf"/>
</dbReference>
<evidence type="ECO:0000256" key="2">
    <source>
        <dbReference type="ARBA" id="ARBA00023015"/>
    </source>
</evidence>
<dbReference type="EMBL" id="UIHC01000040">
    <property type="protein sequence ID" value="SUZ33184.1"/>
    <property type="molecule type" value="Genomic_DNA"/>
</dbReference>
<dbReference type="InterPro" id="IPR039425">
    <property type="entry name" value="RNA_pol_sigma-70-like"/>
</dbReference>
<protein>
    <submittedName>
        <fullName evidence="7">ECF RNA polymerase sigma factor SigK</fullName>
    </submittedName>
</protein>
<evidence type="ECO:0000256" key="3">
    <source>
        <dbReference type="ARBA" id="ARBA00023082"/>
    </source>
</evidence>
<dbReference type="InterPro" id="IPR013249">
    <property type="entry name" value="RNA_pol_sigma70_r4_t2"/>
</dbReference>
<reference evidence="8" key="1">
    <citation type="submission" date="2018-08" db="EMBL/GenBank/DDBJ databases">
        <authorList>
            <person name="Rodrigo-Torres L."/>
            <person name="Arahal R. D."/>
            <person name="Lucena T."/>
        </authorList>
    </citation>
    <scope>NUCLEOTIDE SEQUENCE [LARGE SCALE GENOMIC DNA]</scope>
    <source>
        <strain evidence="8">CECT 7235</strain>
    </source>
</reference>
<sequence>MTDDISGLLKRLAVQDRAALGLLYSSAAPKLMGLLTRMLGDRAEAEDALQEVMIRLWQRAATYDPQKGSGMGWICAIARNHALDRLRARPAARGHRVVSGGEGDMDVLDLVADPAMGVEDQTMLRARMQAVVACFEELPADRARAVRGAYLMGLSYHDLAAQFDVPLNTMRTWLRRSLISLRECLDR</sequence>
<proteinExistence type="inferred from homology"/>
<keyword evidence="8" id="KW-1185">Reference proteome</keyword>
<dbReference type="Gene3D" id="1.10.1740.10">
    <property type="match status" value="1"/>
</dbReference>
<dbReference type="AlphaFoldDB" id="A0A3B0MWT8"/>
<evidence type="ECO:0000313" key="8">
    <source>
        <dbReference type="Proteomes" id="UP000272908"/>
    </source>
</evidence>
<comment type="similarity">
    <text evidence="1">Belongs to the sigma-70 factor family. ECF subfamily.</text>
</comment>
<dbReference type="SUPFAM" id="SSF88659">
    <property type="entry name" value="Sigma3 and sigma4 domains of RNA polymerase sigma factors"/>
    <property type="match status" value="1"/>
</dbReference>
<dbReference type="PANTHER" id="PTHR43133:SF62">
    <property type="entry name" value="RNA POLYMERASE SIGMA FACTOR SIGZ"/>
    <property type="match status" value="1"/>
</dbReference>
<evidence type="ECO:0000256" key="1">
    <source>
        <dbReference type="ARBA" id="ARBA00010641"/>
    </source>
</evidence>
<dbReference type="GO" id="GO:0006352">
    <property type="term" value="P:DNA-templated transcription initiation"/>
    <property type="evidence" value="ECO:0007669"/>
    <property type="project" value="InterPro"/>
</dbReference>
<accession>A0A3B0MWT8</accession>
<dbReference type="InterPro" id="IPR014284">
    <property type="entry name" value="RNA_pol_sigma-70_dom"/>
</dbReference>
<feature type="domain" description="RNA polymerase sigma factor 70 region 4 type 2" evidence="6">
    <location>
        <begin position="129"/>
        <end position="178"/>
    </location>
</feature>
<gene>
    <name evidence="7" type="primary">sigK</name>
    <name evidence="7" type="ORF">ROE7235_02953</name>
</gene>
<dbReference type="PANTHER" id="PTHR43133">
    <property type="entry name" value="RNA POLYMERASE ECF-TYPE SIGMA FACTO"/>
    <property type="match status" value="1"/>
</dbReference>
<dbReference type="InterPro" id="IPR007627">
    <property type="entry name" value="RNA_pol_sigma70_r2"/>
</dbReference>
<evidence type="ECO:0000259" key="5">
    <source>
        <dbReference type="Pfam" id="PF04542"/>
    </source>
</evidence>
<evidence type="ECO:0000259" key="6">
    <source>
        <dbReference type="Pfam" id="PF08281"/>
    </source>
</evidence>
<dbReference type="Proteomes" id="UP000272908">
    <property type="component" value="Unassembled WGS sequence"/>
</dbReference>
<dbReference type="RefSeq" id="WP_220669574.1">
    <property type="nucleotide sequence ID" value="NZ_UIHC01000040.1"/>
</dbReference>
<keyword evidence="2" id="KW-0805">Transcription regulation</keyword>
<name>A0A3B0MWT8_9RHOB</name>
<dbReference type="GO" id="GO:0003677">
    <property type="term" value="F:DNA binding"/>
    <property type="evidence" value="ECO:0007669"/>
    <property type="project" value="InterPro"/>
</dbReference>
<keyword evidence="3" id="KW-0731">Sigma factor</keyword>
<evidence type="ECO:0000313" key="7">
    <source>
        <dbReference type="EMBL" id="SUZ33184.1"/>
    </source>
</evidence>
<dbReference type="InterPro" id="IPR013324">
    <property type="entry name" value="RNA_pol_sigma_r3/r4-like"/>
</dbReference>
<dbReference type="InterPro" id="IPR013325">
    <property type="entry name" value="RNA_pol_sigma_r2"/>
</dbReference>
<dbReference type="Pfam" id="PF08281">
    <property type="entry name" value="Sigma70_r4_2"/>
    <property type="match status" value="1"/>
</dbReference>
<keyword evidence="4" id="KW-0804">Transcription</keyword>
<dbReference type="Gene3D" id="1.10.10.10">
    <property type="entry name" value="Winged helix-like DNA-binding domain superfamily/Winged helix DNA-binding domain"/>
    <property type="match status" value="1"/>
</dbReference>
<dbReference type="NCBIfam" id="TIGR02937">
    <property type="entry name" value="sigma70-ECF"/>
    <property type="match status" value="1"/>
</dbReference>
<dbReference type="GO" id="GO:0016987">
    <property type="term" value="F:sigma factor activity"/>
    <property type="evidence" value="ECO:0007669"/>
    <property type="project" value="UniProtKB-KW"/>
</dbReference>
<dbReference type="SUPFAM" id="SSF88946">
    <property type="entry name" value="Sigma2 domain of RNA polymerase sigma factors"/>
    <property type="match status" value="1"/>
</dbReference>
<evidence type="ECO:0000256" key="4">
    <source>
        <dbReference type="ARBA" id="ARBA00023163"/>
    </source>
</evidence>